<protein>
    <submittedName>
        <fullName evidence="1">HAD family hydrolase</fullName>
    </submittedName>
</protein>
<dbReference type="InterPro" id="IPR036412">
    <property type="entry name" value="HAD-like_sf"/>
</dbReference>
<dbReference type="InterPro" id="IPR006439">
    <property type="entry name" value="HAD-SF_hydro_IA"/>
</dbReference>
<evidence type="ECO:0000313" key="2">
    <source>
        <dbReference type="Proteomes" id="UP000259610"/>
    </source>
</evidence>
<evidence type="ECO:0000313" key="1">
    <source>
        <dbReference type="EMBL" id="HAE26781.1"/>
    </source>
</evidence>
<dbReference type="Pfam" id="PF13344">
    <property type="entry name" value="Hydrolase_6"/>
    <property type="match status" value="1"/>
</dbReference>
<name>A0A3B9GWH6_9PROT</name>
<dbReference type="PANTHER" id="PTHR19288">
    <property type="entry name" value="4-NITROPHENYLPHOSPHATASE-RELATED"/>
    <property type="match status" value="1"/>
</dbReference>
<dbReference type="GO" id="GO:0016791">
    <property type="term" value="F:phosphatase activity"/>
    <property type="evidence" value="ECO:0007669"/>
    <property type="project" value="TreeGrafter"/>
</dbReference>
<dbReference type="PANTHER" id="PTHR19288:SF46">
    <property type="entry name" value="HALOACID DEHALOGENASE-LIKE HYDROLASE DOMAIN-CONTAINING PROTEIN 2"/>
    <property type="match status" value="1"/>
</dbReference>
<comment type="caution">
    <text evidence="1">The sequence shown here is derived from an EMBL/GenBank/DDBJ whole genome shotgun (WGS) entry which is preliminary data.</text>
</comment>
<dbReference type="EMBL" id="DMAN01000138">
    <property type="protein sequence ID" value="HAE26781.1"/>
    <property type="molecule type" value="Genomic_DNA"/>
</dbReference>
<dbReference type="InterPro" id="IPR006357">
    <property type="entry name" value="HAD-SF_hydro_IIA"/>
</dbReference>
<dbReference type="AlphaFoldDB" id="A0A3B9GWH6"/>
<organism evidence="1 2">
    <name type="scientific">Hyphomonas adhaerens</name>
    <dbReference type="NCBI Taxonomy" id="81029"/>
    <lineage>
        <taxon>Bacteria</taxon>
        <taxon>Pseudomonadati</taxon>
        <taxon>Pseudomonadota</taxon>
        <taxon>Alphaproteobacteria</taxon>
        <taxon>Hyphomonadales</taxon>
        <taxon>Hyphomonadaceae</taxon>
        <taxon>Hyphomonas</taxon>
    </lineage>
</organism>
<dbReference type="Gene3D" id="3.40.50.1000">
    <property type="entry name" value="HAD superfamily/HAD-like"/>
    <property type="match status" value="2"/>
</dbReference>
<dbReference type="SUPFAM" id="SSF56784">
    <property type="entry name" value="HAD-like"/>
    <property type="match status" value="1"/>
</dbReference>
<accession>A0A3B9GWH6</accession>
<sequence>MSSGVRYMAHGFLPASSAEITSAMQVARGFLVDWDGCCAIDNQLTEAAAAFLTAHHARTVIVSNNSSNTVDDFLEILSRGGIVMRREQVVLAGVEAIDRAAMAGQVDVMVLAHPRMRAVARNTGIRLNRDEAEIVVLLRDTRFSYSRLERAANALRKGARLIVANPDLTHPGAEGRIKPETGALLSALGSCVNLDAVDMEVVGKPKPGLYLKACRALDLAPEEVVMLGDNPATDLAGAQALGMHSLLVRADEPGVLGALARDFSF</sequence>
<keyword evidence="1" id="KW-0378">Hydrolase</keyword>
<gene>
    <name evidence="1" type="ORF">DCG58_06460</name>
</gene>
<proteinExistence type="predicted"/>
<dbReference type="Proteomes" id="UP000259610">
    <property type="component" value="Unassembled WGS sequence"/>
</dbReference>
<dbReference type="InterPro" id="IPR023214">
    <property type="entry name" value="HAD_sf"/>
</dbReference>
<dbReference type="NCBIfam" id="TIGR01549">
    <property type="entry name" value="HAD-SF-IA-v1"/>
    <property type="match status" value="1"/>
</dbReference>
<dbReference type="GO" id="GO:0005737">
    <property type="term" value="C:cytoplasm"/>
    <property type="evidence" value="ECO:0007669"/>
    <property type="project" value="TreeGrafter"/>
</dbReference>
<reference evidence="1 2" key="1">
    <citation type="journal article" date="2018" name="Nat. Biotechnol.">
        <title>A standardized bacterial taxonomy based on genome phylogeny substantially revises the tree of life.</title>
        <authorList>
            <person name="Parks D.H."/>
            <person name="Chuvochina M."/>
            <person name="Waite D.W."/>
            <person name="Rinke C."/>
            <person name="Skarshewski A."/>
            <person name="Chaumeil P.A."/>
            <person name="Hugenholtz P."/>
        </authorList>
    </citation>
    <scope>NUCLEOTIDE SEQUENCE [LARGE SCALE GENOMIC DNA]</scope>
    <source>
        <strain evidence="1">UBA8733</strain>
    </source>
</reference>
<dbReference type="Pfam" id="PF13242">
    <property type="entry name" value="Hydrolase_like"/>
    <property type="match status" value="1"/>
</dbReference>